<feature type="non-terminal residue" evidence="4">
    <location>
        <position position="104"/>
    </location>
</feature>
<evidence type="ECO:0000313" key="4">
    <source>
        <dbReference type="EMBL" id="GMR34448.1"/>
    </source>
</evidence>
<dbReference type="Pfam" id="PF00651">
    <property type="entry name" value="BTB"/>
    <property type="match status" value="1"/>
</dbReference>
<proteinExistence type="predicted"/>
<evidence type="ECO:0000256" key="1">
    <source>
        <dbReference type="ARBA" id="ARBA00022441"/>
    </source>
</evidence>
<feature type="domain" description="BTB" evidence="3">
    <location>
        <begin position="1"/>
        <end position="55"/>
    </location>
</feature>
<dbReference type="AlphaFoldDB" id="A0AAN4Z516"/>
<evidence type="ECO:0000259" key="3">
    <source>
        <dbReference type="PROSITE" id="PS50097"/>
    </source>
</evidence>
<keyword evidence="5" id="KW-1185">Reference proteome</keyword>
<dbReference type="PANTHER" id="PTHR24412">
    <property type="entry name" value="KELCH PROTEIN"/>
    <property type="match status" value="1"/>
</dbReference>
<gene>
    <name evidence="4" type="ORF">PMAYCL1PPCAC_04643</name>
</gene>
<accession>A0AAN4Z516</accession>
<dbReference type="SUPFAM" id="SSF54695">
    <property type="entry name" value="POZ domain"/>
    <property type="match status" value="1"/>
</dbReference>
<dbReference type="Gene3D" id="3.30.710.10">
    <property type="entry name" value="Potassium Channel Kv1.1, Chain A"/>
    <property type="match status" value="1"/>
</dbReference>
<dbReference type="InterPro" id="IPR000210">
    <property type="entry name" value="BTB/POZ_dom"/>
</dbReference>
<organism evidence="4 5">
    <name type="scientific">Pristionchus mayeri</name>
    <dbReference type="NCBI Taxonomy" id="1317129"/>
    <lineage>
        <taxon>Eukaryota</taxon>
        <taxon>Metazoa</taxon>
        <taxon>Ecdysozoa</taxon>
        <taxon>Nematoda</taxon>
        <taxon>Chromadorea</taxon>
        <taxon>Rhabditida</taxon>
        <taxon>Rhabditina</taxon>
        <taxon>Diplogasteromorpha</taxon>
        <taxon>Diplogasteroidea</taxon>
        <taxon>Neodiplogasteridae</taxon>
        <taxon>Pristionchus</taxon>
    </lineage>
</organism>
<dbReference type="PANTHER" id="PTHR24412:SF497">
    <property type="entry name" value="KELCH-LIKE PROTEIN 18"/>
    <property type="match status" value="1"/>
</dbReference>
<reference evidence="5" key="1">
    <citation type="submission" date="2022-10" db="EMBL/GenBank/DDBJ databases">
        <title>Genome assembly of Pristionchus species.</title>
        <authorList>
            <person name="Yoshida K."/>
            <person name="Sommer R.J."/>
        </authorList>
    </citation>
    <scope>NUCLEOTIDE SEQUENCE [LARGE SCALE GENOMIC DNA]</scope>
    <source>
        <strain evidence="5">RS5460</strain>
    </source>
</reference>
<keyword evidence="2" id="KW-0677">Repeat</keyword>
<dbReference type="InterPro" id="IPR011333">
    <property type="entry name" value="SKP1/BTB/POZ_sf"/>
</dbReference>
<dbReference type="EMBL" id="BTRK01000002">
    <property type="protein sequence ID" value="GMR34448.1"/>
    <property type="molecule type" value="Genomic_DNA"/>
</dbReference>
<comment type="caution">
    <text evidence="4">The sequence shown here is derived from an EMBL/GenBank/DDBJ whole genome shotgun (WGS) entry which is preliminary data.</text>
</comment>
<dbReference type="PROSITE" id="PS50097">
    <property type="entry name" value="BTB"/>
    <property type="match status" value="1"/>
</dbReference>
<evidence type="ECO:0000256" key="2">
    <source>
        <dbReference type="ARBA" id="ARBA00022737"/>
    </source>
</evidence>
<keyword evidence="1" id="KW-0880">Kelch repeat</keyword>
<name>A0AAN4Z516_9BILA</name>
<dbReference type="Proteomes" id="UP001328107">
    <property type="component" value="Unassembled WGS sequence"/>
</dbReference>
<protein>
    <recommendedName>
        <fullName evidence="3">BTB domain-containing protein</fullName>
    </recommendedName>
</protein>
<feature type="non-terminal residue" evidence="4">
    <location>
        <position position="1"/>
    </location>
</feature>
<sequence length="104" mass="11729">QSLLTATIPYFAALLGPHFLESGSDEIDLSRCDFDSAILRSIIDYAYYGCITLERKSAQQLMRAASFFQMDCLVDAAASYLLKTARIEDVIPLMKFFDDLAFLR</sequence>
<evidence type="ECO:0000313" key="5">
    <source>
        <dbReference type="Proteomes" id="UP001328107"/>
    </source>
</evidence>